<reference evidence="3 4" key="1">
    <citation type="submission" date="2020-05" db="EMBL/GenBank/DDBJ databases">
        <title>Genomic Encyclopedia of Type Strains, Phase III (KMG-III): the genomes of soil and plant-associated and newly described type strains.</title>
        <authorList>
            <person name="Whitman W."/>
        </authorList>
    </citation>
    <scope>NUCLEOTIDE SEQUENCE [LARGE SCALE GENOMIC DNA]</scope>
    <source>
        <strain evidence="3 4">KCTC 19046</strain>
    </source>
</reference>
<keyword evidence="3" id="KW-0813">Transport</keyword>
<keyword evidence="3" id="KW-0762">Sugar transport</keyword>
<dbReference type="InterPro" id="IPR050490">
    <property type="entry name" value="Bact_solute-bd_prot1"/>
</dbReference>
<evidence type="ECO:0000313" key="4">
    <source>
        <dbReference type="Proteomes" id="UP000757540"/>
    </source>
</evidence>
<gene>
    <name evidence="3" type="ORF">HDG69_000603</name>
</gene>
<keyword evidence="4" id="KW-1185">Reference proteome</keyword>
<evidence type="ECO:0000256" key="1">
    <source>
        <dbReference type="SAM" id="MobiDB-lite"/>
    </source>
</evidence>
<evidence type="ECO:0000256" key="2">
    <source>
        <dbReference type="SAM" id="SignalP"/>
    </source>
</evidence>
<organism evidence="3 4">
    <name type="scientific">Isoptericola halotolerans</name>
    <dbReference type="NCBI Taxonomy" id="300560"/>
    <lineage>
        <taxon>Bacteria</taxon>
        <taxon>Bacillati</taxon>
        <taxon>Actinomycetota</taxon>
        <taxon>Actinomycetes</taxon>
        <taxon>Micrococcales</taxon>
        <taxon>Promicromonosporaceae</taxon>
        <taxon>Isoptericola</taxon>
    </lineage>
</organism>
<name>A0ABX2A2E8_9MICO</name>
<dbReference type="Pfam" id="PF01547">
    <property type="entry name" value="SBP_bac_1"/>
    <property type="match status" value="1"/>
</dbReference>
<comment type="caution">
    <text evidence="3">The sequence shown here is derived from an EMBL/GenBank/DDBJ whole genome shotgun (WGS) entry which is preliminary data.</text>
</comment>
<feature type="chain" id="PRO_5045185685" evidence="2">
    <location>
        <begin position="26"/>
        <end position="445"/>
    </location>
</feature>
<evidence type="ECO:0000313" key="3">
    <source>
        <dbReference type="EMBL" id="NOV96050.1"/>
    </source>
</evidence>
<feature type="region of interest" description="Disordered" evidence="1">
    <location>
        <begin position="32"/>
        <end position="51"/>
    </location>
</feature>
<dbReference type="InterPro" id="IPR006059">
    <property type="entry name" value="SBP"/>
</dbReference>
<dbReference type="SUPFAM" id="SSF53850">
    <property type="entry name" value="Periplasmic binding protein-like II"/>
    <property type="match status" value="1"/>
</dbReference>
<dbReference type="PANTHER" id="PTHR43649">
    <property type="entry name" value="ARABINOSE-BINDING PROTEIN-RELATED"/>
    <property type="match status" value="1"/>
</dbReference>
<feature type="signal peptide" evidence="2">
    <location>
        <begin position="1"/>
        <end position="25"/>
    </location>
</feature>
<dbReference type="RefSeq" id="WP_171782288.1">
    <property type="nucleotide sequence ID" value="NZ_BAAAML010000002.1"/>
</dbReference>
<dbReference type="Gene3D" id="3.40.190.10">
    <property type="entry name" value="Periplasmic binding protein-like II"/>
    <property type="match status" value="2"/>
</dbReference>
<dbReference type="Proteomes" id="UP000757540">
    <property type="component" value="Unassembled WGS sequence"/>
</dbReference>
<sequence length="445" mass="47014">MRATTTRRGRSRAAFIAFTAAGALALGACSGDSGVPGEAGETEASEEGGDGDVSIRFSWWGSDDRHQTTQEIIDLFEEKNPGITVVPDFTDWGGYWDKLATTVAGGDTPDVITHEERFIADYANRGVLADLESLDIDTSEIPETVLDGGRVDGALYGLATGVNAYAMVADPEVFADAGVDVPDDTTWTWEEFVEVSGQISEAAGDGVWGTQDLGFNEAGLSILARQKGQALFNEDGTLGVDAETVSQFFQIGLDLQENGGSPDGSRTTEIQAAGPEGSLLGTNSGAMGVWWSNQLGALSSASGHDLELLRIPGETEFDRTGMYFKPAMFYSVSATTEHPEESALFVDFLLNDPEAAALQLTDRGLPSNLSVRESILGDLEAADAKVAEFMAALDEEIVDAPPVPPNGAGDVQDIITRINSEVLFGSMTPDEAAEAFLSEVEAATS</sequence>
<dbReference type="PANTHER" id="PTHR43649:SF11">
    <property type="entry name" value="ABC TRANSPORTER SUBSTRATE-BINDING PROTEIN YESO-RELATED"/>
    <property type="match status" value="1"/>
</dbReference>
<accession>A0ABX2A2E8</accession>
<protein>
    <submittedName>
        <fullName evidence="3">Multiple sugar transport system substrate-binding protein</fullName>
    </submittedName>
</protein>
<dbReference type="PROSITE" id="PS51257">
    <property type="entry name" value="PROKAR_LIPOPROTEIN"/>
    <property type="match status" value="1"/>
</dbReference>
<feature type="compositionally biased region" description="Acidic residues" evidence="1">
    <location>
        <begin position="40"/>
        <end position="50"/>
    </location>
</feature>
<dbReference type="EMBL" id="JABEZU010000001">
    <property type="protein sequence ID" value="NOV96050.1"/>
    <property type="molecule type" value="Genomic_DNA"/>
</dbReference>
<keyword evidence="2" id="KW-0732">Signal</keyword>
<proteinExistence type="predicted"/>